<reference evidence="1" key="1">
    <citation type="submission" date="2023-07" db="EMBL/GenBank/DDBJ databases">
        <title>draft genome sequence of fig (Ficus carica).</title>
        <authorList>
            <person name="Takahashi T."/>
            <person name="Nishimura K."/>
        </authorList>
    </citation>
    <scope>NUCLEOTIDE SEQUENCE</scope>
</reference>
<keyword evidence="2" id="KW-1185">Reference proteome</keyword>
<dbReference type="EMBL" id="BTGU01000011">
    <property type="protein sequence ID" value="GMN40547.1"/>
    <property type="molecule type" value="Genomic_DNA"/>
</dbReference>
<proteinExistence type="predicted"/>
<gene>
    <name evidence="1" type="ORF">TIFTF001_009776</name>
</gene>
<sequence>MVRVLTEASSWQNDEYCGKEQGRNEIVGYGAWSSHTREALQQLSFGNSVSPDDVNYFYAELVVVIVLLSLGP</sequence>
<dbReference type="AlphaFoldDB" id="A0AA87ZUB1"/>
<evidence type="ECO:0000313" key="2">
    <source>
        <dbReference type="Proteomes" id="UP001187192"/>
    </source>
</evidence>
<comment type="caution">
    <text evidence="1">The sequence shown here is derived from an EMBL/GenBank/DDBJ whole genome shotgun (WGS) entry which is preliminary data.</text>
</comment>
<evidence type="ECO:0000313" key="1">
    <source>
        <dbReference type="EMBL" id="GMN40547.1"/>
    </source>
</evidence>
<organism evidence="1 2">
    <name type="scientific">Ficus carica</name>
    <name type="common">Common fig</name>
    <dbReference type="NCBI Taxonomy" id="3494"/>
    <lineage>
        <taxon>Eukaryota</taxon>
        <taxon>Viridiplantae</taxon>
        <taxon>Streptophyta</taxon>
        <taxon>Embryophyta</taxon>
        <taxon>Tracheophyta</taxon>
        <taxon>Spermatophyta</taxon>
        <taxon>Magnoliopsida</taxon>
        <taxon>eudicotyledons</taxon>
        <taxon>Gunneridae</taxon>
        <taxon>Pentapetalae</taxon>
        <taxon>rosids</taxon>
        <taxon>fabids</taxon>
        <taxon>Rosales</taxon>
        <taxon>Moraceae</taxon>
        <taxon>Ficeae</taxon>
        <taxon>Ficus</taxon>
    </lineage>
</organism>
<protein>
    <submittedName>
        <fullName evidence="1">Uncharacterized protein</fullName>
    </submittedName>
</protein>
<name>A0AA87ZUB1_FICCA</name>
<dbReference type="Proteomes" id="UP001187192">
    <property type="component" value="Unassembled WGS sequence"/>
</dbReference>
<accession>A0AA87ZUB1</accession>